<keyword evidence="2" id="KW-0472">Membrane</keyword>
<feature type="transmembrane region" description="Helical" evidence="2">
    <location>
        <begin position="72"/>
        <end position="95"/>
    </location>
</feature>
<name>A0A316G331_9RHOB</name>
<evidence type="ECO:0000313" key="4">
    <source>
        <dbReference type="Proteomes" id="UP000245390"/>
    </source>
</evidence>
<comment type="caution">
    <text evidence="3">The sequence shown here is derived from an EMBL/GenBank/DDBJ whole genome shotgun (WGS) entry which is preliminary data.</text>
</comment>
<dbReference type="Proteomes" id="UP000245390">
    <property type="component" value="Unassembled WGS sequence"/>
</dbReference>
<dbReference type="EMBL" id="QGGV01000010">
    <property type="protein sequence ID" value="PWK54775.1"/>
    <property type="molecule type" value="Genomic_DNA"/>
</dbReference>
<evidence type="ECO:0000256" key="1">
    <source>
        <dbReference type="SAM" id="MobiDB-lite"/>
    </source>
</evidence>
<keyword evidence="4" id="KW-1185">Reference proteome</keyword>
<keyword evidence="2" id="KW-1133">Transmembrane helix</keyword>
<gene>
    <name evidence="3" type="ORF">C8D95_11067</name>
</gene>
<organism evidence="3 4">
    <name type="scientific">Silicimonas algicola</name>
    <dbReference type="NCBI Taxonomy" id="1826607"/>
    <lineage>
        <taxon>Bacteria</taxon>
        <taxon>Pseudomonadati</taxon>
        <taxon>Pseudomonadota</taxon>
        <taxon>Alphaproteobacteria</taxon>
        <taxon>Rhodobacterales</taxon>
        <taxon>Paracoccaceae</taxon>
    </lineage>
</organism>
<feature type="region of interest" description="Disordered" evidence="1">
    <location>
        <begin position="289"/>
        <end position="353"/>
    </location>
</feature>
<sequence>MPENRWRNGFAVGLGFGLSAATVILIWGSGIYDFVDCIARDQCNGYAGRFEADDEPQWWWWTRRLVASEDTLAQWVMSFFTIVAAGLLVGTLVATQRMAADTRKMVLETTRIGEAQVRAYLTIEKVSVTPRAEQFYVDWDIALTVRNTGQSPARSVMIEVSRVGGDTGLAKGVWPDIAAGKSKRDSVELLTRADDLRFATGSDTRVIMLLLVKVRYEDVFCLDGKTITESAEFAGNALLVDGETTEFRDFSALGREIDRKKKSAGHQSCVSPPAGRLIAWCVSSIRPDTSRPIKTPTLRPPRQPPKASDLGRSSPPPSSAAAPPASRPGARPPAPRGCRSAGRRPGRRSAPRR</sequence>
<evidence type="ECO:0000256" key="2">
    <source>
        <dbReference type="SAM" id="Phobius"/>
    </source>
</evidence>
<keyword evidence="2" id="KW-0812">Transmembrane</keyword>
<feature type="transmembrane region" description="Helical" evidence="2">
    <location>
        <begin position="12"/>
        <end position="32"/>
    </location>
</feature>
<dbReference type="AlphaFoldDB" id="A0A316G331"/>
<proteinExistence type="predicted"/>
<reference evidence="3 4" key="1">
    <citation type="submission" date="2018-05" db="EMBL/GenBank/DDBJ databases">
        <title>Genomic Encyclopedia of Type Strains, Phase IV (KMG-IV): sequencing the most valuable type-strain genomes for metagenomic binning, comparative biology and taxonomic classification.</title>
        <authorList>
            <person name="Goeker M."/>
        </authorList>
    </citation>
    <scope>NUCLEOTIDE SEQUENCE [LARGE SCALE GENOMIC DNA]</scope>
    <source>
        <strain evidence="3 4">DSM 103371</strain>
    </source>
</reference>
<evidence type="ECO:0000313" key="3">
    <source>
        <dbReference type="EMBL" id="PWK54775.1"/>
    </source>
</evidence>
<feature type="compositionally biased region" description="Low complexity" evidence="1">
    <location>
        <begin position="319"/>
        <end position="329"/>
    </location>
</feature>
<feature type="compositionally biased region" description="Basic residues" evidence="1">
    <location>
        <begin position="341"/>
        <end position="353"/>
    </location>
</feature>
<protein>
    <submittedName>
        <fullName evidence="3">Uncharacterized protein</fullName>
    </submittedName>
</protein>
<accession>A0A316G331</accession>